<dbReference type="HOGENOM" id="CLU_035509_15_1_1"/>
<feature type="transmembrane region" description="Helical" evidence="1">
    <location>
        <begin position="156"/>
        <end position="180"/>
    </location>
</feature>
<feature type="transmembrane region" description="Helical" evidence="1">
    <location>
        <begin position="214"/>
        <end position="233"/>
    </location>
</feature>
<protein>
    <recommendedName>
        <fullName evidence="2">DUF6533 domain-containing protein</fullName>
    </recommendedName>
</protein>
<organism evidence="3 4">
    <name type="scientific">Paxillus rubicundulus Ve08.2h10</name>
    <dbReference type="NCBI Taxonomy" id="930991"/>
    <lineage>
        <taxon>Eukaryota</taxon>
        <taxon>Fungi</taxon>
        <taxon>Dikarya</taxon>
        <taxon>Basidiomycota</taxon>
        <taxon>Agaricomycotina</taxon>
        <taxon>Agaricomycetes</taxon>
        <taxon>Agaricomycetidae</taxon>
        <taxon>Boletales</taxon>
        <taxon>Paxilineae</taxon>
        <taxon>Paxillaceae</taxon>
        <taxon>Paxillus</taxon>
    </lineage>
</organism>
<gene>
    <name evidence="3" type="ORF">PAXRUDRAFT_373030</name>
</gene>
<proteinExistence type="predicted"/>
<evidence type="ECO:0000313" key="4">
    <source>
        <dbReference type="Proteomes" id="UP000054538"/>
    </source>
</evidence>
<dbReference type="AlphaFoldDB" id="A0A0D0E9B0"/>
<evidence type="ECO:0000313" key="3">
    <source>
        <dbReference type="EMBL" id="KIK95615.1"/>
    </source>
</evidence>
<dbReference type="Proteomes" id="UP000054538">
    <property type="component" value="Unassembled WGS sequence"/>
</dbReference>
<dbReference type="InParanoid" id="A0A0D0E9B0"/>
<feature type="domain" description="DUF6533" evidence="2">
    <location>
        <begin position="53"/>
        <end position="94"/>
    </location>
</feature>
<evidence type="ECO:0000256" key="1">
    <source>
        <dbReference type="SAM" id="Phobius"/>
    </source>
</evidence>
<keyword evidence="1" id="KW-1133">Transmembrane helix</keyword>
<keyword evidence="1" id="KW-0812">Transmembrane</keyword>
<keyword evidence="1" id="KW-0472">Membrane</keyword>
<feature type="transmembrane region" description="Helical" evidence="1">
    <location>
        <begin position="49"/>
        <end position="67"/>
    </location>
</feature>
<sequence>MADTSNLTVIGDFTRMSDIASAVLYLQQVEMTQGKSLVTANMGWEFHRVLHLVAGAAALFYDYLLGFGSEVDLIWTQKWNLVTLLYAVVRYLSFPLLINSALYMGNVNWTGQVSLVWYQIRMWGPYVYRIAMDVILIMRVRGLSLSSGLFFKASKWVLIVMVFSCVAKWASAITLLMLGIGPGRHLTSFEYEYAGTFICATMIPNSGFLMSANIPKFCFELLLFVLAAGYFAADVREQYQREKAWKVNDLVQILVRDSTIYFAFNAAATGLNIGNWKASAPGVYVALSMSLQSFIPFCLSPRLVINVKQHANRVHMSVFECDLRDNDIPQALDSVPGNLALGLRGGGFA</sequence>
<accession>A0A0D0E9B0</accession>
<dbReference type="Pfam" id="PF20151">
    <property type="entry name" value="DUF6533"/>
    <property type="match status" value="1"/>
</dbReference>
<dbReference type="EMBL" id="KN825032">
    <property type="protein sequence ID" value="KIK95615.1"/>
    <property type="molecule type" value="Genomic_DNA"/>
</dbReference>
<dbReference type="OrthoDB" id="2687509at2759"/>
<reference evidence="3 4" key="1">
    <citation type="submission" date="2014-04" db="EMBL/GenBank/DDBJ databases">
        <authorList>
            <consortium name="DOE Joint Genome Institute"/>
            <person name="Kuo A."/>
            <person name="Kohler A."/>
            <person name="Jargeat P."/>
            <person name="Nagy L.G."/>
            <person name="Floudas D."/>
            <person name="Copeland A."/>
            <person name="Barry K.W."/>
            <person name="Cichocki N."/>
            <person name="Veneault-Fourrey C."/>
            <person name="LaButti K."/>
            <person name="Lindquist E.A."/>
            <person name="Lipzen A."/>
            <person name="Lundell T."/>
            <person name="Morin E."/>
            <person name="Murat C."/>
            <person name="Sun H."/>
            <person name="Tunlid A."/>
            <person name="Henrissat B."/>
            <person name="Grigoriev I.V."/>
            <person name="Hibbett D.S."/>
            <person name="Martin F."/>
            <person name="Nordberg H.P."/>
            <person name="Cantor M.N."/>
            <person name="Hua S.X."/>
        </authorList>
    </citation>
    <scope>NUCLEOTIDE SEQUENCE [LARGE SCALE GENOMIC DNA]</scope>
    <source>
        <strain evidence="3 4">Ve08.2h10</strain>
    </source>
</reference>
<reference evidence="4" key="2">
    <citation type="submission" date="2015-01" db="EMBL/GenBank/DDBJ databases">
        <title>Evolutionary Origins and Diversification of the Mycorrhizal Mutualists.</title>
        <authorList>
            <consortium name="DOE Joint Genome Institute"/>
            <consortium name="Mycorrhizal Genomics Consortium"/>
            <person name="Kohler A."/>
            <person name="Kuo A."/>
            <person name="Nagy L.G."/>
            <person name="Floudas D."/>
            <person name="Copeland A."/>
            <person name="Barry K.W."/>
            <person name="Cichocki N."/>
            <person name="Veneault-Fourrey C."/>
            <person name="LaButti K."/>
            <person name="Lindquist E.A."/>
            <person name="Lipzen A."/>
            <person name="Lundell T."/>
            <person name="Morin E."/>
            <person name="Murat C."/>
            <person name="Riley R."/>
            <person name="Ohm R."/>
            <person name="Sun H."/>
            <person name="Tunlid A."/>
            <person name="Henrissat B."/>
            <person name="Grigoriev I.V."/>
            <person name="Hibbett D.S."/>
            <person name="Martin F."/>
        </authorList>
    </citation>
    <scope>NUCLEOTIDE SEQUENCE [LARGE SCALE GENOMIC DNA]</scope>
    <source>
        <strain evidence="4">Ve08.2h10</strain>
    </source>
</reference>
<name>A0A0D0E9B0_9AGAM</name>
<dbReference type="InterPro" id="IPR045340">
    <property type="entry name" value="DUF6533"/>
</dbReference>
<keyword evidence="4" id="KW-1185">Reference proteome</keyword>
<evidence type="ECO:0000259" key="2">
    <source>
        <dbReference type="Pfam" id="PF20151"/>
    </source>
</evidence>
<feature type="transmembrane region" description="Helical" evidence="1">
    <location>
        <begin position="79"/>
        <end position="106"/>
    </location>
</feature>